<dbReference type="EMBL" id="NTFS01000094">
    <property type="protein sequence ID" value="PAX55891.1"/>
    <property type="molecule type" value="Genomic_DNA"/>
</dbReference>
<proteinExistence type="predicted"/>
<gene>
    <name evidence="3" type="ORF">CK510_10785</name>
</gene>
<name>A0A2A2TK61_9CYAN</name>
<evidence type="ECO:0000313" key="4">
    <source>
        <dbReference type="Proteomes" id="UP000218238"/>
    </source>
</evidence>
<organism evidence="3 4">
    <name type="scientific">Brunnivagina elsteri CCALA 953</name>
    <dbReference type="NCBI Taxonomy" id="987040"/>
    <lineage>
        <taxon>Bacteria</taxon>
        <taxon>Bacillati</taxon>
        <taxon>Cyanobacteriota</taxon>
        <taxon>Cyanophyceae</taxon>
        <taxon>Nostocales</taxon>
        <taxon>Calotrichaceae</taxon>
        <taxon>Brunnivagina</taxon>
    </lineage>
</organism>
<dbReference type="Pfam" id="PF14238">
    <property type="entry name" value="DUF4340"/>
    <property type="match status" value="1"/>
</dbReference>
<evidence type="ECO:0000313" key="3">
    <source>
        <dbReference type="EMBL" id="PAX55891.1"/>
    </source>
</evidence>
<evidence type="ECO:0000256" key="1">
    <source>
        <dbReference type="SAM" id="MobiDB-lite"/>
    </source>
</evidence>
<keyword evidence="4" id="KW-1185">Reference proteome</keyword>
<comment type="caution">
    <text evidence="3">The sequence shown here is derived from an EMBL/GenBank/DDBJ whole genome shotgun (WGS) entry which is preliminary data.</text>
</comment>
<feature type="region of interest" description="Disordered" evidence="1">
    <location>
        <begin position="189"/>
        <end position="210"/>
    </location>
</feature>
<dbReference type="AlphaFoldDB" id="A0A2A2TK61"/>
<sequence>MKLQRTTLMLILLALGLGGIVYFCEMRNGNQAKESQANKQKIFDFAADDVRSLNIKTNNLNITIDRSTNPNPPKWLLKSPVSVPASDASVSFLMDLLIKGTSDRIISVSSNQLNEFGLNQPVATIDIQLKNQKTHRLILGKSDFNDRFLYAQANPSNKPDGKTEVLLVSKEFVNAVSRELSEWQQTADNQLQNSTPLPLPTFTPPIKVSP</sequence>
<dbReference type="RefSeq" id="WP_095721703.1">
    <property type="nucleotide sequence ID" value="NZ_NTFS01000094.1"/>
</dbReference>
<dbReference type="InterPro" id="IPR025641">
    <property type="entry name" value="DUF4340"/>
</dbReference>
<feature type="domain" description="DUF4340" evidence="2">
    <location>
        <begin position="75"/>
        <end position="187"/>
    </location>
</feature>
<reference evidence="3 4" key="1">
    <citation type="submission" date="2017-08" db="EMBL/GenBank/DDBJ databases">
        <title>Draft genome sequence of filamentous cyanobacterium Calothrix elsteri CCALA 953.</title>
        <authorList>
            <person name="Gagunashvili A.N."/>
            <person name="Elster J."/>
            <person name="Andresson O.S."/>
        </authorList>
    </citation>
    <scope>NUCLEOTIDE SEQUENCE [LARGE SCALE GENOMIC DNA]</scope>
    <source>
        <strain evidence="3 4">CCALA 953</strain>
    </source>
</reference>
<dbReference type="Proteomes" id="UP000218238">
    <property type="component" value="Unassembled WGS sequence"/>
</dbReference>
<protein>
    <recommendedName>
        <fullName evidence="2">DUF4340 domain-containing protein</fullName>
    </recommendedName>
</protein>
<dbReference type="OrthoDB" id="453197at2"/>
<evidence type="ECO:0000259" key="2">
    <source>
        <dbReference type="Pfam" id="PF14238"/>
    </source>
</evidence>
<accession>A0A2A2TK61</accession>